<dbReference type="EMBL" id="JAPFFJ010000005">
    <property type="protein sequence ID" value="KAJ6427762.1"/>
    <property type="molecule type" value="Genomic_DNA"/>
</dbReference>
<gene>
    <name evidence="2" type="ORF">OIU84_023211</name>
</gene>
<protein>
    <submittedName>
        <fullName evidence="2">Uncharacterized protein</fullName>
    </submittedName>
</protein>
<organism evidence="2 3">
    <name type="scientific">Salix udensis</name>
    <dbReference type="NCBI Taxonomy" id="889485"/>
    <lineage>
        <taxon>Eukaryota</taxon>
        <taxon>Viridiplantae</taxon>
        <taxon>Streptophyta</taxon>
        <taxon>Embryophyta</taxon>
        <taxon>Tracheophyta</taxon>
        <taxon>Spermatophyta</taxon>
        <taxon>Magnoliopsida</taxon>
        <taxon>eudicotyledons</taxon>
        <taxon>Gunneridae</taxon>
        <taxon>Pentapetalae</taxon>
        <taxon>rosids</taxon>
        <taxon>fabids</taxon>
        <taxon>Malpighiales</taxon>
        <taxon>Salicaceae</taxon>
        <taxon>Saliceae</taxon>
        <taxon>Salix</taxon>
    </lineage>
</organism>
<dbReference type="GO" id="GO:0000184">
    <property type="term" value="P:nuclear-transcribed mRNA catabolic process, nonsense-mediated decay"/>
    <property type="evidence" value="ECO:0007669"/>
    <property type="project" value="InterPro"/>
</dbReference>
<sequence>MSQQQTISSSDRNTISSTALKSQRRDTSGRMVKSILLNKDSRHIRSSGVHSKPQISLNLEKDKRPPRPPHAQLGLKDGNGTPDDKVVGNDLHGFPNEKQERRTRNKDRPDRGVWTPLRRSDGSYASDESLSSSASQSTQSVFDSSQGSHKHFGRRGPSHIVRDVDGSAAEPKTLKKSGASGYGSHEKQVWVQKSTSGP</sequence>
<name>A0AAD6KSS3_9ROSI</name>
<dbReference type="AlphaFoldDB" id="A0AAD6KSS3"/>
<dbReference type="GO" id="GO:0005737">
    <property type="term" value="C:cytoplasm"/>
    <property type="evidence" value="ECO:0007669"/>
    <property type="project" value="TreeGrafter"/>
</dbReference>
<dbReference type="GO" id="GO:0003729">
    <property type="term" value="F:mRNA binding"/>
    <property type="evidence" value="ECO:0007669"/>
    <property type="project" value="TreeGrafter"/>
</dbReference>
<keyword evidence="3" id="KW-1185">Reference proteome</keyword>
<dbReference type="GO" id="GO:0045727">
    <property type="term" value="P:positive regulation of translation"/>
    <property type="evidence" value="ECO:0007669"/>
    <property type="project" value="TreeGrafter"/>
</dbReference>
<dbReference type="GO" id="GO:0005730">
    <property type="term" value="C:nucleolus"/>
    <property type="evidence" value="ECO:0007669"/>
    <property type="project" value="TreeGrafter"/>
</dbReference>
<dbReference type="PANTHER" id="PTHR13112">
    <property type="entry name" value="UPF3 REGULATOR OF NONSENSE TRANSCRIPTS-LIKE PROTEIN"/>
    <property type="match status" value="1"/>
</dbReference>
<dbReference type="PANTHER" id="PTHR13112:SF0">
    <property type="entry name" value="FI21285P1"/>
    <property type="match status" value="1"/>
</dbReference>
<feature type="compositionally biased region" description="Basic residues" evidence="1">
    <location>
        <begin position="148"/>
        <end position="157"/>
    </location>
</feature>
<evidence type="ECO:0000256" key="1">
    <source>
        <dbReference type="SAM" id="MobiDB-lite"/>
    </source>
</evidence>
<evidence type="ECO:0000313" key="3">
    <source>
        <dbReference type="Proteomes" id="UP001162972"/>
    </source>
</evidence>
<feature type="compositionally biased region" description="Low complexity" evidence="1">
    <location>
        <begin position="122"/>
        <end position="146"/>
    </location>
</feature>
<dbReference type="InterPro" id="IPR039722">
    <property type="entry name" value="Upf3"/>
</dbReference>
<comment type="caution">
    <text evidence="2">The sequence shown here is derived from an EMBL/GenBank/DDBJ whole genome shotgun (WGS) entry which is preliminary data.</text>
</comment>
<proteinExistence type="predicted"/>
<reference evidence="2 3" key="1">
    <citation type="journal article" date="2023" name="Int. J. Mol. Sci.">
        <title>De Novo Assembly and Annotation of 11 Diverse Shrub Willow (Salix) Genomes Reveals Novel Gene Organization in Sex-Linked Regions.</title>
        <authorList>
            <person name="Hyden B."/>
            <person name="Feng K."/>
            <person name="Yates T.B."/>
            <person name="Jawdy S."/>
            <person name="Cereghino C."/>
            <person name="Smart L.B."/>
            <person name="Muchero W."/>
        </authorList>
    </citation>
    <scope>NUCLEOTIDE SEQUENCE [LARGE SCALE GENOMIC DNA]</scope>
    <source>
        <tissue evidence="2">Shoot tip</tissue>
    </source>
</reference>
<feature type="region of interest" description="Disordered" evidence="1">
    <location>
        <begin position="1"/>
        <end position="198"/>
    </location>
</feature>
<feature type="compositionally biased region" description="Basic and acidic residues" evidence="1">
    <location>
        <begin position="95"/>
        <end position="111"/>
    </location>
</feature>
<feature type="compositionally biased region" description="Polar residues" evidence="1">
    <location>
        <begin position="1"/>
        <end position="21"/>
    </location>
</feature>
<accession>A0AAD6KSS3</accession>
<dbReference type="Proteomes" id="UP001162972">
    <property type="component" value="Chromosome 1"/>
</dbReference>
<evidence type="ECO:0000313" key="2">
    <source>
        <dbReference type="EMBL" id="KAJ6427762.1"/>
    </source>
</evidence>